<dbReference type="Proteomes" id="UP000677803">
    <property type="component" value="Unassembled WGS sequence"/>
</dbReference>
<evidence type="ECO:0000313" key="1">
    <source>
        <dbReference type="EMBL" id="CAG5884351.1"/>
    </source>
</evidence>
<feature type="non-terminal residue" evidence="1">
    <location>
        <position position="48"/>
    </location>
</feature>
<reference evidence="1" key="1">
    <citation type="submission" date="2021-05" db="EMBL/GenBank/DDBJ databases">
        <authorList>
            <person name="Tigano A."/>
        </authorList>
    </citation>
    <scope>NUCLEOTIDE SEQUENCE</scope>
</reference>
<name>A0A8S4AJT4_9TELE</name>
<organism evidence="1 2">
    <name type="scientific">Menidia menidia</name>
    <name type="common">Atlantic silverside</name>
    <dbReference type="NCBI Taxonomy" id="238744"/>
    <lineage>
        <taxon>Eukaryota</taxon>
        <taxon>Metazoa</taxon>
        <taxon>Chordata</taxon>
        <taxon>Craniata</taxon>
        <taxon>Vertebrata</taxon>
        <taxon>Euteleostomi</taxon>
        <taxon>Actinopterygii</taxon>
        <taxon>Neopterygii</taxon>
        <taxon>Teleostei</taxon>
        <taxon>Neoteleostei</taxon>
        <taxon>Acanthomorphata</taxon>
        <taxon>Ovalentaria</taxon>
        <taxon>Atherinomorphae</taxon>
        <taxon>Atheriniformes</taxon>
        <taxon>Atherinopsidae</taxon>
        <taxon>Menidiinae</taxon>
        <taxon>Menidia</taxon>
    </lineage>
</organism>
<accession>A0A8S4AJT4</accession>
<protein>
    <submittedName>
        <fullName evidence="1">(Atlantic silverside) hypothetical protein</fullName>
    </submittedName>
</protein>
<evidence type="ECO:0000313" key="2">
    <source>
        <dbReference type="Proteomes" id="UP000677803"/>
    </source>
</evidence>
<comment type="caution">
    <text evidence="1">The sequence shown here is derived from an EMBL/GenBank/DDBJ whole genome shotgun (WGS) entry which is preliminary data.</text>
</comment>
<proteinExistence type="predicted"/>
<dbReference type="EMBL" id="CAJRST010005557">
    <property type="protein sequence ID" value="CAG5884351.1"/>
    <property type="molecule type" value="Genomic_DNA"/>
</dbReference>
<dbReference type="AlphaFoldDB" id="A0A8S4AJT4"/>
<gene>
    <name evidence="1" type="ORF">MMEN_LOCUS5837</name>
</gene>
<sequence length="48" mass="5269">MLGLAAMLFRVVESIVCTQVEEAMLLNEITCNLFYTSDQSAAGVKETK</sequence>
<keyword evidence="2" id="KW-1185">Reference proteome</keyword>